<dbReference type="InterPro" id="IPR001584">
    <property type="entry name" value="Integrase_cat-core"/>
</dbReference>
<gene>
    <name evidence="3" type="ORF">EPI10_021481</name>
</gene>
<evidence type="ECO:0000259" key="1">
    <source>
        <dbReference type="PROSITE" id="PS50013"/>
    </source>
</evidence>
<dbReference type="InterPro" id="IPR012337">
    <property type="entry name" value="RNaseH-like_sf"/>
</dbReference>
<dbReference type="PANTHER" id="PTHR35046">
    <property type="entry name" value="ZINC KNUCKLE (CCHC-TYPE) FAMILY PROTEIN"/>
    <property type="match status" value="1"/>
</dbReference>
<dbReference type="PANTHER" id="PTHR35046:SF26">
    <property type="entry name" value="RNA-DIRECTED DNA POLYMERASE"/>
    <property type="match status" value="1"/>
</dbReference>
<dbReference type="InterPro" id="IPR036397">
    <property type="entry name" value="RNaseH_sf"/>
</dbReference>
<dbReference type="PROSITE" id="PS50994">
    <property type="entry name" value="INTEGRASE"/>
    <property type="match status" value="1"/>
</dbReference>
<feature type="domain" description="Chromo" evidence="1">
    <location>
        <begin position="255"/>
        <end position="296"/>
    </location>
</feature>
<dbReference type="InterPro" id="IPR056924">
    <property type="entry name" value="SH3_Tf2-1"/>
</dbReference>
<feature type="domain" description="Integrase catalytic" evidence="2">
    <location>
        <begin position="1"/>
        <end position="94"/>
    </location>
</feature>
<accession>A0A5B6WJ09</accession>
<dbReference type="GO" id="GO:0003964">
    <property type="term" value="F:RNA-directed DNA polymerase activity"/>
    <property type="evidence" value="ECO:0007669"/>
    <property type="project" value="UniProtKB-KW"/>
</dbReference>
<dbReference type="Proteomes" id="UP000325315">
    <property type="component" value="Unassembled WGS sequence"/>
</dbReference>
<evidence type="ECO:0000259" key="2">
    <source>
        <dbReference type="PROSITE" id="PS50994"/>
    </source>
</evidence>
<dbReference type="GO" id="GO:0015074">
    <property type="term" value="P:DNA integration"/>
    <property type="evidence" value="ECO:0007669"/>
    <property type="project" value="InterPro"/>
</dbReference>
<dbReference type="OrthoDB" id="5554229at2759"/>
<dbReference type="Gene3D" id="3.30.420.10">
    <property type="entry name" value="Ribonuclease H-like superfamily/Ribonuclease H"/>
    <property type="match status" value="1"/>
</dbReference>
<dbReference type="AlphaFoldDB" id="A0A5B6WJ09"/>
<keyword evidence="3" id="KW-0808">Transferase</keyword>
<name>A0A5B6WJ09_9ROSI</name>
<evidence type="ECO:0000313" key="3">
    <source>
        <dbReference type="EMBL" id="KAA3481085.1"/>
    </source>
</evidence>
<protein>
    <submittedName>
        <fullName evidence="3">Reverse transcriptase</fullName>
    </submittedName>
</protein>
<dbReference type="PROSITE" id="PS50013">
    <property type="entry name" value="CHROMO_2"/>
    <property type="match status" value="1"/>
</dbReference>
<dbReference type="Pfam" id="PF00385">
    <property type="entry name" value="Chromo"/>
    <property type="match status" value="1"/>
</dbReference>
<evidence type="ECO:0000313" key="4">
    <source>
        <dbReference type="Proteomes" id="UP000325315"/>
    </source>
</evidence>
<dbReference type="Pfam" id="PF00665">
    <property type="entry name" value="rve"/>
    <property type="match status" value="1"/>
</dbReference>
<dbReference type="SUPFAM" id="SSF54160">
    <property type="entry name" value="Chromo domain-like"/>
    <property type="match status" value="1"/>
</dbReference>
<dbReference type="InterPro" id="IPR016197">
    <property type="entry name" value="Chromo-like_dom_sf"/>
</dbReference>
<organism evidence="3 4">
    <name type="scientific">Gossypium australe</name>
    <dbReference type="NCBI Taxonomy" id="47621"/>
    <lineage>
        <taxon>Eukaryota</taxon>
        <taxon>Viridiplantae</taxon>
        <taxon>Streptophyta</taxon>
        <taxon>Embryophyta</taxon>
        <taxon>Tracheophyta</taxon>
        <taxon>Spermatophyta</taxon>
        <taxon>Magnoliopsida</taxon>
        <taxon>eudicotyledons</taxon>
        <taxon>Gunneridae</taxon>
        <taxon>Pentapetalae</taxon>
        <taxon>rosids</taxon>
        <taxon>malvids</taxon>
        <taxon>Malvales</taxon>
        <taxon>Malvaceae</taxon>
        <taxon>Malvoideae</taxon>
        <taxon>Gossypium</taxon>
    </lineage>
</organism>
<dbReference type="Pfam" id="PF24626">
    <property type="entry name" value="SH3_Tf2-1"/>
    <property type="match status" value="1"/>
</dbReference>
<keyword evidence="3" id="KW-0695">RNA-directed DNA polymerase</keyword>
<dbReference type="InterPro" id="IPR000953">
    <property type="entry name" value="Chromo/chromo_shadow_dom"/>
</dbReference>
<reference evidence="4" key="1">
    <citation type="journal article" date="2019" name="Plant Biotechnol. J.">
        <title>Genome sequencing of the Australian wild diploid species Gossypium australe highlights disease resistance and delayed gland morphogenesis.</title>
        <authorList>
            <person name="Cai Y."/>
            <person name="Cai X."/>
            <person name="Wang Q."/>
            <person name="Wang P."/>
            <person name="Zhang Y."/>
            <person name="Cai C."/>
            <person name="Xu Y."/>
            <person name="Wang K."/>
            <person name="Zhou Z."/>
            <person name="Wang C."/>
            <person name="Geng S."/>
            <person name="Li B."/>
            <person name="Dong Q."/>
            <person name="Hou Y."/>
            <person name="Wang H."/>
            <person name="Ai P."/>
            <person name="Liu Z."/>
            <person name="Yi F."/>
            <person name="Sun M."/>
            <person name="An G."/>
            <person name="Cheng J."/>
            <person name="Zhang Y."/>
            <person name="Shi Q."/>
            <person name="Xie Y."/>
            <person name="Shi X."/>
            <person name="Chang Y."/>
            <person name="Huang F."/>
            <person name="Chen Y."/>
            <person name="Hong S."/>
            <person name="Mi L."/>
            <person name="Sun Q."/>
            <person name="Zhang L."/>
            <person name="Zhou B."/>
            <person name="Peng R."/>
            <person name="Zhang X."/>
            <person name="Liu F."/>
        </authorList>
    </citation>
    <scope>NUCLEOTIDE SEQUENCE [LARGE SCALE GENOMIC DNA]</scope>
    <source>
        <strain evidence="4">cv. PA1801</strain>
    </source>
</reference>
<dbReference type="GO" id="GO:0003676">
    <property type="term" value="F:nucleic acid binding"/>
    <property type="evidence" value="ECO:0007669"/>
    <property type="project" value="InterPro"/>
</dbReference>
<comment type="caution">
    <text evidence="3">The sequence shown here is derived from an EMBL/GenBank/DDBJ whole genome shotgun (WGS) entry which is preliminary data.</text>
</comment>
<keyword evidence="4" id="KW-1185">Reference proteome</keyword>
<dbReference type="EMBL" id="SMMG02000003">
    <property type="protein sequence ID" value="KAA3481085.1"/>
    <property type="molecule type" value="Genomic_DNA"/>
</dbReference>
<dbReference type="SUPFAM" id="SSF53098">
    <property type="entry name" value="Ribonuclease H-like"/>
    <property type="match status" value="1"/>
</dbReference>
<dbReference type="InterPro" id="IPR023780">
    <property type="entry name" value="Chromo_domain"/>
</dbReference>
<proteinExistence type="predicted"/>
<sequence length="296" mass="34123">MDFVEGLPTSKGKSVVMVVVDKLTKYGHFLALFHHFSALDVPQVYMTQIYKLYGIPESIISDRDKVFVSNFWQELFKQLGTKLHMSTAYHPQNRWPNRGVESMPRGTTPYEALYSQEPPLHLPYLAGASLVAVVGRSLRNREVTRELLQFHLKRSEERMKQMADQMRSKREFTVGNLVYLKLQPYRQHTMRNLFPKYVGPFLVEAKIGIVAYKLLLPPGSRIHHTFHVSQLKKHISKASVTSNLPLVGFDGALSREPIRVIDRRMVKKGNSAAMEVLVEWENTFPKDATWENIQEI</sequence>
<keyword evidence="3" id="KW-0548">Nucleotidyltransferase</keyword>